<evidence type="ECO:0000256" key="5">
    <source>
        <dbReference type="ARBA" id="ARBA00023242"/>
    </source>
</evidence>
<evidence type="ECO:0000256" key="8">
    <source>
        <dbReference type="SAM" id="Phobius"/>
    </source>
</evidence>
<evidence type="ECO:0000256" key="4">
    <source>
        <dbReference type="ARBA" id="ARBA00022833"/>
    </source>
</evidence>
<feature type="region of interest" description="Disordered" evidence="7">
    <location>
        <begin position="126"/>
        <end position="214"/>
    </location>
</feature>
<evidence type="ECO:0000256" key="2">
    <source>
        <dbReference type="ARBA" id="ARBA00022723"/>
    </source>
</evidence>
<keyword evidence="3 6" id="KW-0863">Zinc-finger</keyword>
<evidence type="ECO:0000313" key="10">
    <source>
        <dbReference type="EMBL" id="QBM89085.1"/>
    </source>
</evidence>
<evidence type="ECO:0000256" key="3">
    <source>
        <dbReference type="ARBA" id="ARBA00022771"/>
    </source>
</evidence>
<keyword evidence="4" id="KW-0862">Zinc</keyword>
<dbReference type="STRING" id="2163413.A0A4P6XQU7"/>
<keyword evidence="5" id="KW-0539">Nucleus</keyword>
<feature type="transmembrane region" description="Helical" evidence="8">
    <location>
        <begin position="29"/>
        <end position="48"/>
    </location>
</feature>
<reference evidence="11" key="1">
    <citation type="submission" date="2019-03" db="EMBL/GenBank/DDBJ databases">
        <title>Snf2 controls pulcherriminic acid biosynthesis and connects pigmentation and antifungal activity of the yeast Metschnikowia pulcherrima.</title>
        <authorList>
            <person name="Gore-Lloyd D."/>
            <person name="Sumann I."/>
            <person name="Brachmann A.O."/>
            <person name="Schneeberger K."/>
            <person name="Ortiz-Merino R.A."/>
            <person name="Moreno-Beltran M."/>
            <person name="Schlaefli M."/>
            <person name="Kirner P."/>
            <person name="Santos Kron A."/>
            <person name="Wolfe K.H."/>
            <person name="Piel J."/>
            <person name="Ahrens C.H."/>
            <person name="Henk D."/>
            <person name="Freimoser F.M."/>
        </authorList>
    </citation>
    <scope>NUCLEOTIDE SEQUENCE [LARGE SCALE GENOMIC DNA]</scope>
    <source>
        <strain evidence="11">APC 1.2</strain>
    </source>
</reference>
<keyword evidence="11" id="KW-1185">Reference proteome</keyword>
<organism evidence="10 11">
    <name type="scientific">Metschnikowia aff. pulcherrima</name>
    <dbReference type="NCBI Taxonomy" id="2163413"/>
    <lineage>
        <taxon>Eukaryota</taxon>
        <taxon>Fungi</taxon>
        <taxon>Dikarya</taxon>
        <taxon>Ascomycota</taxon>
        <taxon>Saccharomycotina</taxon>
        <taxon>Pichiomycetes</taxon>
        <taxon>Metschnikowiaceae</taxon>
        <taxon>Metschnikowia</taxon>
    </lineage>
</organism>
<feature type="compositionally biased region" description="Acidic residues" evidence="7">
    <location>
        <begin position="194"/>
        <end position="204"/>
    </location>
</feature>
<dbReference type="Gene3D" id="3.30.160.60">
    <property type="entry name" value="Classic Zinc Finger"/>
    <property type="match status" value="1"/>
</dbReference>
<keyword evidence="8" id="KW-1133">Transmembrane helix</keyword>
<dbReference type="GO" id="GO:0000978">
    <property type="term" value="F:RNA polymerase II cis-regulatory region sequence-specific DNA binding"/>
    <property type="evidence" value="ECO:0007669"/>
    <property type="project" value="TreeGrafter"/>
</dbReference>
<evidence type="ECO:0000259" key="9">
    <source>
        <dbReference type="PROSITE" id="PS50157"/>
    </source>
</evidence>
<feature type="compositionally biased region" description="Low complexity" evidence="7">
    <location>
        <begin position="173"/>
        <end position="186"/>
    </location>
</feature>
<gene>
    <name evidence="10" type="ORF">METSCH_D01460</name>
</gene>
<evidence type="ECO:0000313" key="11">
    <source>
        <dbReference type="Proteomes" id="UP000292447"/>
    </source>
</evidence>
<evidence type="ECO:0000256" key="7">
    <source>
        <dbReference type="SAM" id="MobiDB-lite"/>
    </source>
</evidence>
<dbReference type="PANTHER" id="PTHR24396:SF19">
    <property type="entry name" value="FI01119P"/>
    <property type="match status" value="1"/>
</dbReference>
<dbReference type="PROSITE" id="PS50157">
    <property type="entry name" value="ZINC_FINGER_C2H2_2"/>
    <property type="match status" value="1"/>
</dbReference>
<dbReference type="SMART" id="SM00355">
    <property type="entry name" value="ZnF_C2H2"/>
    <property type="match status" value="2"/>
</dbReference>
<accession>A0A4P6XQU7</accession>
<dbReference type="GO" id="GO:0008270">
    <property type="term" value="F:zinc ion binding"/>
    <property type="evidence" value="ECO:0007669"/>
    <property type="project" value="UniProtKB-KW"/>
</dbReference>
<comment type="subcellular location">
    <subcellularLocation>
        <location evidence="1">Nucleus</location>
    </subcellularLocation>
</comment>
<sequence length="497" mass="55853">MTMSLISALEVMETKFCHISDAFTRFPKIGALVWFAIILTIVFPVALVKRKTHASNRVHTQKQQDLFPSIEKAAANDKAPEEPLVEAFPQPCSTGLTTRLLPFKNAKGEIEWVFTDDVQPGQELEAFKASPGTFKATPPPSKNTRVEKPVEILSPVTSNSSNNESFSGKKSESSVSPQINTPSSSSSEDHKDDDLEDRDGDISGEGENGNQVHECPHCDAKFRMRGYLTRHLKKHMPQKAYRCPFREISIYIDENDNTHQCHPSGGFSRRDTYKTHLKTRHFKFPAGTPIKGRNQSPGNCSMCGEWFQNAEIWSEIHVEGGECKFLPAGFQGKSRIKNKLKKQMARLLKEEKKYKSRSKKLASLEYLSPGTGSSNIANTPLMSMHSQYEYDDSPTQSSCSSVGPLRLVPLQDQFSRDMHHRSTFTNSPMSDHNLMMSPNTQLDDYDDEFCLDTDQMSIPVQNLALSPPMLLSSSYSPTPDYLVPLPRDQMVYTGFPR</sequence>
<dbReference type="EMBL" id="CP034459">
    <property type="protein sequence ID" value="QBM89085.1"/>
    <property type="molecule type" value="Genomic_DNA"/>
</dbReference>
<evidence type="ECO:0000256" key="6">
    <source>
        <dbReference type="PROSITE-ProRule" id="PRU00042"/>
    </source>
</evidence>
<feature type="domain" description="C2H2-type" evidence="9">
    <location>
        <begin position="213"/>
        <end position="240"/>
    </location>
</feature>
<evidence type="ECO:0000256" key="1">
    <source>
        <dbReference type="ARBA" id="ARBA00004123"/>
    </source>
</evidence>
<proteinExistence type="predicted"/>
<keyword evidence="8" id="KW-0812">Transmembrane</keyword>
<dbReference type="Proteomes" id="UP000292447">
    <property type="component" value="Chromosome IV"/>
</dbReference>
<keyword evidence="8" id="KW-0472">Membrane</keyword>
<protein>
    <recommendedName>
        <fullName evidence="9">C2H2-type domain-containing protein</fullName>
    </recommendedName>
</protein>
<dbReference type="GO" id="GO:0000981">
    <property type="term" value="F:DNA-binding transcription factor activity, RNA polymerase II-specific"/>
    <property type="evidence" value="ECO:0007669"/>
    <property type="project" value="TreeGrafter"/>
</dbReference>
<keyword evidence="2" id="KW-0479">Metal-binding</keyword>
<dbReference type="AlphaFoldDB" id="A0A4P6XQU7"/>
<dbReference type="PANTHER" id="PTHR24396">
    <property type="entry name" value="ZINC FINGER PROTEIN"/>
    <property type="match status" value="1"/>
</dbReference>
<dbReference type="SUPFAM" id="SSF57667">
    <property type="entry name" value="beta-beta-alpha zinc fingers"/>
    <property type="match status" value="1"/>
</dbReference>
<dbReference type="GO" id="GO:0005634">
    <property type="term" value="C:nucleus"/>
    <property type="evidence" value="ECO:0007669"/>
    <property type="project" value="UniProtKB-SubCell"/>
</dbReference>
<dbReference type="InterPro" id="IPR036236">
    <property type="entry name" value="Znf_C2H2_sf"/>
</dbReference>
<dbReference type="PROSITE" id="PS00028">
    <property type="entry name" value="ZINC_FINGER_C2H2_1"/>
    <property type="match status" value="1"/>
</dbReference>
<name>A0A4P6XQU7_9ASCO</name>
<dbReference type="InterPro" id="IPR051643">
    <property type="entry name" value="Transcr_Reg_ZincFinger"/>
</dbReference>
<dbReference type="InterPro" id="IPR013087">
    <property type="entry name" value="Znf_C2H2_type"/>
</dbReference>